<feature type="domain" description="ABC transporter" evidence="5">
    <location>
        <begin position="13"/>
        <end position="251"/>
    </location>
</feature>
<keyword evidence="1" id="KW-0813">Transport</keyword>
<dbReference type="Pfam" id="PF00005">
    <property type="entry name" value="ABC_tran"/>
    <property type="match status" value="2"/>
</dbReference>
<sequence>MTHTSKENNNIILKVHNITKIFPGVVALNRVSIDLRAGEIHGLLGQNGAGKTTLLKILYGALKPDEGKIYVYNKEVNFNSPTDARKHGIVLVSQELIVVPHLTVMENIALLGFKWNEKSFSRFNYSEVKDRVEKIFHMLDVSIDPEAKVKDIRAAEKMLVQIAAALSVDAKIILLDEATSPLSPEDVKKLFNILEQLKEKGIGIIFVTHRVKEALSICDRITVLRNGLKIKTFEKDKGEISEYDIIEAILGIDPKEFYYVKDVHETKVSRTKEEILRIENLSTIPKSPVEVPLANINLNIYKGEITAIFGLMGSGKTELGKTLIGLTKIKSGKILIMGREVKIKSPNHAKSLGIFYIPEDRRNEGLIHNLTVSQNITISSLEQFSKGIFIDNTKEITAVKTIVNKLNIITPSLNALITKLSGGNQQKSLVGRALLSKPKIIILDEPTVGLDIYAKREIRKLTRDMVISEDITVLWLTSDPDEALGIADRIAVMKDGKIKAILERADIDRETLVKYAL</sequence>
<dbReference type="SMART" id="SM00382">
    <property type="entry name" value="AAA"/>
    <property type="match status" value="2"/>
</dbReference>
<dbReference type="PANTHER" id="PTHR43790:SF9">
    <property type="entry name" value="GALACTOFURANOSE TRANSPORTER ATP-BINDING PROTEIN YTFR"/>
    <property type="match status" value="1"/>
</dbReference>
<comment type="caution">
    <text evidence="6">The sequence shown here is derived from an EMBL/GenBank/DDBJ whole genome shotgun (WGS) entry which is preliminary data.</text>
</comment>
<dbReference type="PROSITE" id="PS50893">
    <property type="entry name" value="ABC_TRANSPORTER_2"/>
    <property type="match status" value="2"/>
</dbReference>
<dbReference type="AlphaFoldDB" id="A0ABD4Z7Z1"/>
<dbReference type="InterPro" id="IPR027417">
    <property type="entry name" value="P-loop_NTPase"/>
</dbReference>
<dbReference type="EMBL" id="JASNVW010000004">
    <property type="protein sequence ID" value="MDK6029057.1"/>
    <property type="molecule type" value="Genomic_DNA"/>
</dbReference>
<evidence type="ECO:0000313" key="7">
    <source>
        <dbReference type="Proteomes" id="UP001529235"/>
    </source>
</evidence>
<dbReference type="SUPFAM" id="SSF52540">
    <property type="entry name" value="P-loop containing nucleoside triphosphate hydrolases"/>
    <property type="match status" value="2"/>
</dbReference>
<proteinExistence type="predicted"/>
<dbReference type="PANTHER" id="PTHR43790">
    <property type="entry name" value="CARBOHYDRATE TRANSPORT ATP-BINDING PROTEIN MG119-RELATED"/>
    <property type="match status" value="1"/>
</dbReference>
<dbReference type="CDD" id="cd03215">
    <property type="entry name" value="ABC_Carb_Monos_II"/>
    <property type="match status" value="1"/>
</dbReference>
<evidence type="ECO:0000256" key="2">
    <source>
        <dbReference type="ARBA" id="ARBA00022737"/>
    </source>
</evidence>
<protein>
    <submittedName>
        <fullName evidence="6">Sugar ABC transporter ATP-binding protein</fullName>
    </submittedName>
</protein>
<dbReference type="RefSeq" id="WP_285274044.1">
    <property type="nucleotide sequence ID" value="NZ_JASNVW010000004.1"/>
</dbReference>
<dbReference type="Proteomes" id="UP001529235">
    <property type="component" value="Unassembled WGS sequence"/>
</dbReference>
<gene>
    <name evidence="6" type="ORF">QPL79_06745</name>
</gene>
<keyword evidence="4 6" id="KW-0067">ATP-binding</keyword>
<evidence type="ECO:0000313" key="6">
    <source>
        <dbReference type="EMBL" id="MDK6029057.1"/>
    </source>
</evidence>
<name>A0ABD4Z7Z1_9CREN</name>
<evidence type="ECO:0000259" key="5">
    <source>
        <dbReference type="PROSITE" id="PS50893"/>
    </source>
</evidence>
<organism evidence="6 7">
    <name type="scientific">Ignisphaera cupida</name>
    <dbReference type="NCBI Taxonomy" id="3050454"/>
    <lineage>
        <taxon>Archaea</taxon>
        <taxon>Thermoproteota</taxon>
        <taxon>Thermoprotei</taxon>
        <taxon>Desulfurococcales</taxon>
        <taxon>Desulfurococcaceae</taxon>
        <taxon>Ignisphaera</taxon>
    </lineage>
</organism>
<accession>A0ABD4Z7Z1</accession>
<keyword evidence="3" id="KW-0547">Nucleotide-binding</keyword>
<dbReference type="InterPro" id="IPR003439">
    <property type="entry name" value="ABC_transporter-like_ATP-bd"/>
</dbReference>
<keyword evidence="7" id="KW-1185">Reference proteome</keyword>
<dbReference type="CDD" id="cd03216">
    <property type="entry name" value="ABC_Carb_Monos_I"/>
    <property type="match status" value="1"/>
</dbReference>
<reference evidence="6 7" key="1">
    <citation type="submission" date="2023-05" db="EMBL/GenBank/DDBJ databases">
        <title>A new hyperthermophilic archaea 'Ignisphaera cupida' sp. nov. and description of the family 'Ignisphaeraceae' fam. nov.</title>
        <authorList>
            <person name="Podosokorskaya O.A."/>
            <person name="Elcheninov A.G."/>
            <person name="Klukina A."/>
            <person name="Merkel A.Y."/>
        </authorList>
    </citation>
    <scope>NUCLEOTIDE SEQUENCE [LARGE SCALE GENOMIC DNA]</scope>
    <source>
        <strain evidence="6 7">4213-co</strain>
    </source>
</reference>
<evidence type="ECO:0000256" key="3">
    <source>
        <dbReference type="ARBA" id="ARBA00022741"/>
    </source>
</evidence>
<dbReference type="Gene3D" id="3.40.50.300">
    <property type="entry name" value="P-loop containing nucleotide triphosphate hydrolases"/>
    <property type="match status" value="2"/>
</dbReference>
<feature type="domain" description="ABC transporter" evidence="5">
    <location>
        <begin position="276"/>
        <end position="517"/>
    </location>
</feature>
<dbReference type="GO" id="GO:0005524">
    <property type="term" value="F:ATP binding"/>
    <property type="evidence" value="ECO:0007669"/>
    <property type="project" value="UniProtKB-KW"/>
</dbReference>
<evidence type="ECO:0000256" key="4">
    <source>
        <dbReference type="ARBA" id="ARBA00022840"/>
    </source>
</evidence>
<evidence type="ECO:0000256" key="1">
    <source>
        <dbReference type="ARBA" id="ARBA00022448"/>
    </source>
</evidence>
<keyword evidence="2" id="KW-0677">Repeat</keyword>
<dbReference type="InterPro" id="IPR003593">
    <property type="entry name" value="AAA+_ATPase"/>
</dbReference>
<dbReference type="InterPro" id="IPR050107">
    <property type="entry name" value="ABC_carbohydrate_import_ATPase"/>
</dbReference>